<dbReference type="GO" id="GO:0006935">
    <property type="term" value="P:chemotaxis"/>
    <property type="evidence" value="ECO:0007669"/>
    <property type="project" value="UniProtKB-KW"/>
</dbReference>
<keyword evidence="2" id="KW-0145">Chemotaxis</keyword>
<comment type="caution">
    <text evidence="8">The sequence shown here is derived from an EMBL/GenBank/DDBJ whole genome shotgun (WGS) entry which is preliminary data.</text>
</comment>
<dbReference type="GO" id="GO:0016020">
    <property type="term" value="C:membrane"/>
    <property type="evidence" value="ECO:0007669"/>
    <property type="project" value="UniProtKB-SubCell"/>
</dbReference>
<accession>A0A8G2CLF8</accession>
<dbReference type="InterPro" id="IPR051310">
    <property type="entry name" value="MCP_chemotaxis"/>
</dbReference>
<keyword evidence="4" id="KW-0807">Transducer</keyword>
<dbReference type="SUPFAM" id="SSF158472">
    <property type="entry name" value="HAMP domain-like"/>
    <property type="match status" value="1"/>
</dbReference>
<reference evidence="8 9" key="1">
    <citation type="submission" date="2017-01" db="EMBL/GenBank/DDBJ databases">
        <authorList>
            <person name="Varghese N."/>
            <person name="Submissions S."/>
        </authorList>
    </citation>
    <scope>NUCLEOTIDE SEQUENCE [LARGE SCALE GENOMIC DNA]</scope>
    <source>
        <strain evidence="8 9">ATCC 35905</strain>
    </source>
</reference>
<keyword evidence="9" id="KW-1185">Reference proteome</keyword>
<evidence type="ECO:0000313" key="8">
    <source>
        <dbReference type="EMBL" id="SIQ72386.1"/>
    </source>
</evidence>
<dbReference type="CDD" id="cd11386">
    <property type="entry name" value="MCP_signal"/>
    <property type="match status" value="1"/>
</dbReference>
<evidence type="ECO:0000256" key="1">
    <source>
        <dbReference type="ARBA" id="ARBA00004370"/>
    </source>
</evidence>
<feature type="domain" description="HAMP" evidence="7">
    <location>
        <begin position="365"/>
        <end position="417"/>
    </location>
</feature>
<comment type="subcellular location">
    <subcellularLocation>
        <location evidence="1">Membrane</location>
    </subcellularLocation>
</comment>
<dbReference type="PANTHER" id="PTHR43531">
    <property type="entry name" value="PROTEIN ICFG"/>
    <property type="match status" value="1"/>
</dbReference>
<organism evidence="8 9">
    <name type="scientific">Acidiphilium rubrum</name>
    <dbReference type="NCBI Taxonomy" id="526"/>
    <lineage>
        <taxon>Bacteria</taxon>
        <taxon>Pseudomonadati</taxon>
        <taxon>Pseudomonadota</taxon>
        <taxon>Alphaproteobacteria</taxon>
        <taxon>Acetobacterales</taxon>
        <taxon>Acidocellaceae</taxon>
        <taxon>Acidiphilium</taxon>
    </lineage>
</organism>
<dbReference type="Gene3D" id="6.10.340.10">
    <property type="match status" value="1"/>
</dbReference>
<gene>
    <name evidence="8" type="ORF">SAMN05421828_108108</name>
</gene>
<feature type="transmembrane region" description="Helical" evidence="5">
    <location>
        <begin position="79"/>
        <end position="99"/>
    </location>
</feature>
<evidence type="ECO:0000259" key="6">
    <source>
        <dbReference type="PROSITE" id="PS50111"/>
    </source>
</evidence>
<name>A0A8G2CLF8_ACIRU</name>
<dbReference type="InterPro" id="IPR003660">
    <property type="entry name" value="HAMP_dom"/>
</dbReference>
<keyword evidence="5" id="KW-0812">Transmembrane</keyword>
<dbReference type="Gene3D" id="1.10.287.950">
    <property type="entry name" value="Methyl-accepting chemotaxis protein"/>
    <property type="match status" value="1"/>
</dbReference>
<keyword evidence="5" id="KW-1133">Transmembrane helix</keyword>
<dbReference type="SUPFAM" id="SSF58104">
    <property type="entry name" value="Methyl-accepting chemotaxis protein (MCP) signaling domain"/>
    <property type="match status" value="1"/>
</dbReference>
<proteinExistence type="inferred from homology"/>
<dbReference type="PROSITE" id="PS50111">
    <property type="entry name" value="CHEMOTAXIS_TRANSDUC_2"/>
    <property type="match status" value="1"/>
</dbReference>
<dbReference type="InterPro" id="IPR004089">
    <property type="entry name" value="MCPsignal_dom"/>
</dbReference>
<dbReference type="Proteomes" id="UP000186308">
    <property type="component" value="Unassembled WGS sequence"/>
</dbReference>
<evidence type="ECO:0000256" key="5">
    <source>
        <dbReference type="SAM" id="Phobius"/>
    </source>
</evidence>
<evidence type="ECO:0000259" key="7">
    <source>
        <dbReference type="PROSITE" id="PS50885"/>
    </source>
</evidence>
<sequence>MPLFIVLAIRWRLTANAGRSIRLRAGHKEAAKCQYGGADRAVRYVRKQFVNKSRLFIADEFTKVTGMTSLAALSIRLKLLVAFLAILALAAGLGSISIMRINLLRTAADNIEQNLVTAQPLNAMQTQFLRTYDLTMRDHWDSVVATASNAANQARVLAAERAAAKAFTSQWTTYAAGMDPGIETGYGNTFKATFHQLVKTAGAAAALDGAGHHRQATALLAQTLPPLVHRFDAAMGKDFVYQARQAGGLYQTAAAAAASSTWWIAIVLGVMALGTIVINWLIMTKVSNPIAALAEAMRRLAADEPIAAIPGIDRGDDVGGMARAVQVFKEAGVEKRRLEAEAQISAQRAEAERSTTEAARALAAKQLETVVDAVGDGLEKLSQGDLMVRLDTQFSAEYEKLRSHFNQAMVKLQETMVSIAVNTKGVSAGSAEITQASDDLSRRTEQQAATLEQTAAALDQITATVRKTAEGANQARDIVSATKNDAVSSTSVVQDTIAAMSGIEASSKQIGSIIGVIDEIAFQTNLLALNAGVEAARAGDAGRGFAVVATEVRALAQRSTDAAKEIKVLISGSGQQVDVGVKLVAETGNALNRIGEQIDRLNSLIADIALSAQEQATGLNQVNTAVNQMDQVTQQNAAMVEQSTAASHHLAGEATELERLIDQFRIGSHASRDTAGPAARLPAPMARTVTRRAAHA</sequence>
<feature type="domain" description="Methyl-accepting transducer" evidence="6">
    <location>
        <begin position="422"/>
        <end position="651"/>
    </location>
</feature>
<comment type="similarity">
    <text evidence="3">Belongs to the methyl-accepting chemotaxis (MCP) protein family.</text>
</comment>
<dbReference type="Pfam" id="PF00015">
    <property type="entry name" value="MCPsignal"/>
    <property type="match status" value="1"/>
</dbReference>
<evidence type="ECO:0000256" key="4">
    <source>
        <dbReference type="PROSITE-ProRule" id="PRU00284"/>
    </source>
</evidence>
<evidence type="ECO:0000256" key="2">
    <source>
        <dbReference type="ARBA" id="ARBA00022500"/>
    </source>
</evidence>
<evidence type="ECO:0000256" key="3">
    <source>
        <dbReference type="ARBA" id="ARBA00029447"/>
    </source>
</evidence>
<dbReference type="PANTHER" id="PTHR43531:SF11">
    <property type="entry name" value="METHYL-ACCEPTING CHEMOTAXIS PROTEIN 3"/>
    <property type="match status" value="1"/>
</dbReference>
<dbReference type="EMBL" id="FTNE01000008">
    <property type="protein sequence ID" value="SIQ72386.1"/>
    <property type="molecule type" value="Genomic_DNA"/>
</dbReference>
<dbReference type="PROSITE" id="PS50885">
    <property type="entry name" value="HAMP"/>
    <property type="match status" value="2"/>
</dbReference>
<keyword evidence="5" id="KW-0472">Membrane</keyword>
<feature type="domain" description="HAMP" evidence="7">
    <location>
        <begin position="284"/>
        <end position="337"/>
    </location>
</feature>
<dbReference type="SMART" id="SM00283">
    <property type="entry name" value="MA"/>
    <property type="match status" value="1"/>
</dbReference>
<dbReference type="SMART" id="SM00304">
    <property type="entry name" value="HAMP"/>
    <property type="match status" value="2"/>
</dbReference>
<dbReference type="FunFam" id="1.10.287.950:FF:000001">
    <property type="entry name" value="Methyl-accepting chemotaxis sensory transducer"/>
    <property type="match status" value="1"/>
</dbReference>
<protein>
    <submittedName>
        <fullName evidence="8">Methyl-accepting chemotaxis protein</fullName>
    </submittedName>
</protein>
<dbReference type="GO" id="GO:0007165">
    <property type="term" value="P:signal transduction"/>
    <property type="evidence" value="ECO:0007669"/>
    <property type="project" value="UniProtKB-KW"/>
</dbReference>
<feature type="transmembrane region" description="Helical" evidence="5">
    <location>
        <begin position="262"/>
        <end position="282"/>
    </location>
</feature>
<dbReference type="AlphaFoldDB" id="A0A8G2CLF8"/>
<evidence type="ECO:0000313" key="9">
    <source>
        <dbReference type="Proteomes" id="UP000186308"/>
    </source>
</evidence>